<dbReference type="EMBL" id="QJRG01000049">
    <property type="protein sequence ID" value="RWU17787.1"/>
    <property type="molecule type" value="Genomic_DNA"/>
</dbReference>
<name>A0A443ZG42_9PSED</name>
<evidence type="ECO:0000259" key="2">
    <source>
        <dbReference type="Pfam" id="PF00534"/>
    </source>
</evidence>
<feature type="domain" description="Glycosyl transferase family 1" evidence="2">
    <location>
        <begin position="355"/>
        <end position="518"/>
    </location>
</feature>
<organism evidence="3 4">
    <name type="scientific">Pseudomonas alkylphenolica</name>
    <dbReference type="NCBI Taxonomy" id="237609"/>
    <lineage>
        <taxon>Bacteria</taxon>
        <taxon>Pseudomonadati</taxon>
        <taxon>Pseudomonadota</taxon>
        <taxon>Gammaproteobacteria</taxon>
        <taxon>Pseudomonadales</taxon>
        <taxon>Pseudomonadaceae</taxon>
        <taxon>Pseudomonas</taxon>
    </lineage>
</organism>
<dbReference type="Proteomes" id="UP000288983">
    <property type="component" value="Unassembled WGS sequence"/>
</dbReference>
<dbReference type="CDD" id="cd03809">
    <property type="entry name" value="GT4_MtfB-like"/>
    <property type="match status" value="1"/>
</dbReference>
<keyword evidence="1" id="KW-0808">Transferase</keyword>
<dbReference type="GO" id="GO:0016757">
    <property type="term" value="F:glycosyltransferase activity"/>
    <property type="evidence" value="ECO:0007669"/>
    <property type="project" value="InterPro"/>
</dbReference>
<dbReference type="InterPro" id="IPR001296">
    <property type="entry name" value="Glyco_trans_1"/>
</dbReference>
<protein>
    <recommendedName>
        <fullName evidence="2">Glycosyl transferase family 1 domain-containing protein</fullName>
    </recommendedName>
</protein>
<dbReference type="PANTHER" id="PTHR46401:SF2">
    <property type="entry name" value="GLYCOSYLTRANSFERASE WBBK-RELATED"/>
    <property type="match status" value="1"/>
</dbReference>
<reference evidence="3 4" key="1">
    <citation type="submission" date="2018-06" db="EMBL/GenBank/DDBJ databases">
        <title>Bacteria isolated from soil of Wuhan.</title>
        <authorList>
            <person name="Wei X."/>
            <person name="Chunhua H."/>
        </authorList>
    </citation>
    <scope>NUCLEOTIDE SEQUENCE [LARGE SCALE GENOMIC DNA]</scope>
    <source>
        <strain evidence="4">xwS2</strain>
    </source>
</reference>
<accession>A0A443ZG42</accession>
<sequence length="920" mass="102967">MAQAVSTSMMPRTCACLMRMLKKTVVRRMRSLRRHTRKLLMTVARSEVMEFKDNAKALFRLAGGNCTSGAEVDFFSWSEAAVDAVAAICCGETFANLGLSRVNDKEEVVHLVYYYYLRRLADPGAIERLRVRDRAGLVEYCQAAILRSEEYSLQGRSEFSLEFASRSDTGPNIFFDVTNTTTTKARTGIQRVVRELSRELQGSSAVENIVYVAYSRADKKFKRVALDDDEFVELNDAAQVCFDRGDVYFDVDGSWGDAVSRWPLYRTLREAGVRILNVHYDAAPILFPMYSHPITVLRFLEHFFAASNFSDTFVCISEAVRRDYIKIAEQLKGRCAPTTVMPLGNVFSALDASDEKIPVEVSKFSRERFVLFVGTVEPRKNYSLLIRNLDMFKQLGLKVILVGKKGWESDEVIDRLAEAQKAGNFLWLQNATDGVLKHLYETCYLYVSVAHYEGYGLPVLEALSYGCAVVTSDGGALEEVGRGYTLSFRLDDEQGLARTVSALVADPQRYDQLKANVSKFHAPVWSDAIAKVHEVLRAYLPCDRHGIDWQTLQLVYISIRPESLQRSLLSLKKFGHLGAVVVLTSEAMKGAVEAVLASLGVAGVVLCDEDLFVGEEIPADHQERNFQLRKRLYGNAAIEPVFLSLDDDAILLKPLPANHYGDQQNYKGYYYFSSMAKWRASPFGMTSYDEGQWRTSALLTAHGYGDKSFSAHQPQIIEKRLVQEIYSEYANCVAGGVDEWSLYFNVCLNRYSNRFCAVPVTTLNWPEDYSSWMPGWFASEVHYMNYYPGNDSANDPSAGLLNYAAAYDKYHAQRLIGGVAKPMTLAVTDDNVVAGLPGLWIDINVNQVMAGVGYRIYAGDAVVVDGSRDVQAVSPRAPLKVKMPLEPGEYELCVFWVESGSQISSASVLVFPWRQALQGA</sequence>
<dbReference type="SUPFAM" id="SSF53756">
    <property type="entry name" value="UDP-Glycosyltransferase/glycogen phosphorylase"/>
    <property type="match status" value="1"/>
</dbReference>
<gene>
    <name evidence="3" type="ORF">DM813_24175</name>
</gene>
<dbReference type="Pfam" id="PF00534">
    <property type="entry name" value="Glycos_transf_1"/>
    <property type="match status" value="1"/>
</dbReference>
<evidence type="ECO:0000313" key="4">
    <source>
        <dbReference type="Proteomes" id="UP000288983"/>
    </source>
</evidence>
<dbReference type="PANTHER" id="PTHR46401">
    <property type="entry name" value="GLYCOSYLTRANSFERASE WBBK-RELATED"/>
    <property type="match status" value="1"/>
</dbReference>
<comment type="caution">
    <text evidence="3">The sequence shown here is derived from an EMBL/GenBank/DDBJ whole genome shotgun (WGS) entry which is preliminary data.</text>
</comment>
<proteinExistence type="predicted"/>
<dbReference type="Gene3D" id="3.40.50.2000">
    <property type="entry name" value="Glycogen Phosphorylase B"/>
    <property type="match status" value="2"/>
</dbReference>
<evidence type="ECO:0000256" key="1">
    <source>
        <dbReference type="ARBA" id="ARBA00022679"/>
    </source>
</evidence>
<evidence type="ECO:0000313" key="3">
    <source>
        <dbReference type="EMBL" id="RWU17787.1"/>
    </source>
</evidence>
<dbReference type="AlphaFoldDB" id="A0A443ZG42"/>